<evidence type="ECO:0000313" key="2">
    <source>
        <dbReference type="Proteomes" id="UP000806542"/>
    </source>
</evidence>
<evidence type="ECO:0000313" key="1">
    <source>
        <dbReference type="EMBL" id="MBE5040844.1"/>
    </source>
</evidence>
<dbReference type="Proteomes" id="UP000806542">
    <property type="component" value="Unassembled WGS sequence"/>
</dbReference>
<protein>
    <submittedName>
        <fullName evidence="1">Uncharacterized protein</fullName>
    </submittedName>
</protein>
<sequence>MDSKTNNIKEEKNNAEFAKPTTYDFDKNSFVVEPVFKEQAKETLGTVLIRLIKSDK</sequence>
<gene>
    <name evidence="1" type="ORF">INF28_10275</name>
</gene>
<name>A0A9D5M523_9FIRM</name>
<keyword evidence="2" id="KW-1185">Reference proteome</keyword>
<dbReference type="AlphaFoldDB" id="A0A9D5M523"/>
<comment type="caution">
    <text evidence="1">The sequence shown here is derived from an EMBL/GenBank/DDBJ whole genome shotgun (WGS) entry which is preliminary data.</text>
</comment>
<accession>A0A9D5M523</accession>
<proteinExistence type="predicted"/>
<organism evidence="1 2">
    <name type="scientific">Ructibacterium gallinarum</name>
    <dbReference type="NCBI Taxonomy" id="2779355"/>
    <lineage>
        <taxon>Bacteria</taxon>
        <taxon>Bacillati</taxon>
        <taxon>Bacillota</taxon>
        <taxon>Clostridia</taxon>
        <taxon>Eubacteriales</taxon>
        <taxon>Oscillospiraceae</taxon>
        <taxon>Ructibacterium</taxon>
    </lineage>
</organism>
<reference evidence="1" key="1">
    <citation type="submission" date="2020-10" db="EMBL/GenBank/DDBJ databases">
        <title>ChiBAC.</title>
        <authorList>
            <person name="Zenner C."/>
            <person name="Hitch T.C.A."/>
            <person name="Clavel T."/>
        </authorList>
    </citation>
    <scope>NUCLEOTIDE SEQUENCE</scope>
    <source>
        <strain evidence="1">DSM 107454</strain>
    </source>
</reference>
<dbReference type="EMBL" id="JADCKB010000024">
    <property type="protein sequence ID" value="MBE5040844.1"/>
    <property type="molecule type" value="Genomic_DNA"/>
</dbReference>
<dbReference type="RefSeq" id="WP_195840258.1">
    <property type="nucleotide sequence ID" value="NZ_JADCKB010000024.1"/>
</dbReference>